<name>A0ABW0S4S7_9BURK</name>
<protein>
    <submittedName>
        <fullName evidence="1">Uncharacterized protein</fullName>
    </submittedName>
</protein>
<keyword evidence="2" id="KW-1185">Reference proteome</keyword>
<comment type="caution">
    <text evidence="1">The sequence shown here is derived from an EMBL/GenBank/DDBJ whole genome shotgun (WGS) entry which is preliminary data.</text>
</comment>
<reference evidence="2" key="1">
    <citation type="journal article" date="2019" name="Int. J. Syst. Evol. Microbiol.">
        <title>The Global Catalogue of Microorganisms (GCM) 10K type strain sequencing project: providing services to taxonomists for standard genome sequencing and annotation.</title>
        <authorList>
            <consortium name="The Broad Institute Genomics Platform"/>
            <consortium name="The Broad Institute Genome Sequencing Center for Infectious Disease"/>
            <person name="Wu L."/>
            <person name="Ma J."/>
        </authorList>
    </citation>
    <scope>NUCLEOTIDE SEQUENCE [LARGE SCALE GENOMIC DNA]</scope>
    <source>
        <strain evidence="2">CGMCC 4.5798</strain>
    </source>
</reference>
<evidence type="ECO:0000313" key="1">
    <source>
        <dbReference type="EMBL" id="MFC5550327.1"/>
    </source>
</evidence>
<accession>A0ABW0S4S7</accession>
<sequence>MSHMTPTQIRAVATISLGVIEAVEAAGEQGAPAGVLYAAMQAQGASFNQFMSLMGTLVRPGYLTLEDNCYRSTPTTPELKTKLTNTLAAFAS</sequence>
<proteinExistence type="predicted"/>
<dbReference type="Proteomes" id="UP001596086">
    <property type="component" value="Unassembled WGS sequence"/>
</dbReference>
<dbReference type="EMBL" id="JBHSMZ010000014">
    <property type="protein sequence ID" value="MFC5550327.1"/>
    <property type="molecule type" value="Genomic_DNA"/>
</dbReference>
<gene>
    <name evidence="1" type="ORF">ACFPO9_17560</name>
</gene>
<evidence type="ECO:0000313" key="2">
    <source>
        <dbReference type="Proteomes" id="UP001596086"/>
    </source>
</evidence>
<organism evidence="1 2">
    <name type="scientific">Massilia aerilata</name>
    <dbReference type="NCBI Taxonomy" id="453817"/>
    <lineage>
        <taxon>Bacteria</taxon>
        <taxon>Pseudomonadati</taxon>
        <taxon>Pseudomonadota</taxon>
        <taxon>Betaproteobacteria</taxon>
        <taxon>Burkholderiales</taxon>
        <taxon>Oxalobacteraceae</taxon>
        <taxon>Telluria group</taxon>
        <taxon>Massilia</taxon>
    </lineage>
</organism>
<dbReference type="RefSeq" id="WP_379772748.1">
    <property type="nucleotide sequence ID" value="NZ_JBHSMZ010000014.1"/>
</dbReference>